<dbReference type="AlphaFoldDB" id="A0A7U2F9Z6"/>
<dbReference type="InterPro" id="IPR049326">
    <property type="entry name" value="Rhodopsin_dom_fungi"/>
</dbReference>
<organism evidence="9 10">
    <name type="scientific">Phaeosphaeria nodorum (strain SN15 / ATCC MYA-4574 / FGSC 10173)</name>
    <name type="common">Glume blotch fungus</name>
    <name type="synonym">Parastagonospora nodorum</name>
    <dbReference type="NCBI Taxonomy" id="321614"/>
    <lineage>
        <taxon>Eukaryota</taxon>
        <taxon>Fungi</taxon>
        <taxon>Dikarya</taxon>
        <taxon>Ascomycota</taxon>
        <taxon>Pezizomycotina</taxon>
        <taxon>Dothideomycetes</taxon>
        <taxon>Pleosporomycetidae</taxon>
        <taxon>Pleosporales</taxon>
        <taxon>Pleosporineae</taxon>
        <taxon>Phaeosphaeriaceae</taxon>
        <taxon>Parastagonospora</taxon>
    </lineage>
</organism>
<dbReference type="PANTHER" id="PTHR33048">
    <property type="entry name" value="PTH11-LIKE INTEGRAL MEMBRANE PROTEIN (AFU_ORTHOLOGUE AFUA_5G11245)"/>
    <property type="match status" value="1"/>
</dbReference>
<feature type="transmembrane region" description="Helical" evidence="7">
    <location>
        <begin position="249"/>
        <end position="271"/>
    </location>
</feature>
<feature type="transmembrane region" description="Helical" evidence="7">
    <location>
        <begin position="52"/>
        <end position="71"/>
    </location>
</feature>
<comment type="similarity">
    <text evidence="5">Belongs to the SAT4 family.</text>
</comment>
<accession>A0A7U2F9Z6</accession>
<feature type="transmembrane region" description="Helical" evidence="7">
    <location>
        <begin position="211"/>
        <end position="229"/>
    </location>
</feature>
<evidence type="ECO:0000256" key="3">
    <source>
        <dbReference type="ARBA" id="ARBA00022989"/>
    </source>
</evidence>
<feature type="domain" description="Rhodopsin" evidence="8">
    <location>
        <begin position="36"/>
        <end position="272"/>
    </location>
</feature>
<dbReference type="InterPro" id="IPR052337">
    <property type="entry name" value="SAT4-like"/>
</dbReference>
<evidence type="ECO:0000256" key="5">
    <source>
        <dbReference type="ARBA" id="ARBA00038359"/>
    </source>
</evidence>
<feature type="transmembrane region" description="Helical" evidence="7">
    <location>
        <begin position="180"/>
        <end position="199"/>
    </location>
</feature>
<feature type="transmembrane region" description="Helical" evidence="7">
    <location>
        <begin position="127"/>
        <end position="149"/>
    </location>
</feature>
<evidence type="ECO:0000256" key="2">
    <source>
        <dbReference type="ARBA" id="ARBA00022692"/>
    </source>
</evidence>
<keyword evidence="10" id="KW-1185">Reference proteome</keyword>
<evidence type="ECO:0000256" key="4">
    <source>
        <dbReference type="ARBA" id="ARBA00023136"/>
    </source>
</evidence>
<sequence length="384" mass="42387">MASLPNWVSNPSETHGPLMSAGAWSMLGTSAAFLFVRLYIRQSQGKLWLDDLALGISWVLLLVQAIINQLTINLGFGKHALDVDFSNLERIAYYGATSLSVSIIAITLSKISFGITLLRLTITWPRYYVWFAMATLAIFAVPVAVIPWVQCKPLAKTFADILPGKCIDKHPSVVYGRFQAVWSAIMDISLALLPWHVLWKLQMQLAEKIGVCVAMSLGILAGATAIVRARYVELLTKQDLSYDAYNTVLWSFAETAMTIVATSIPVLRVFLKQAVTSVIESYNNSSGRSGNSRINPENTASTFADVSKRRMSKRRTDTNLTGFTNISKESLVETDRSTSKGYLELDDLTASESIRRVPTATPESMNPTEQHVSQWPLGRETGAV</sequence>
<evidence type="ECO:0000256" key="7">
    <source>
        <dbReference type="SAM" id="Phobius"/>
    </source>
</evidence>
<dbReference type="VEuPathDB" id="FungiDB:JI435_158010"/>
<feature type="transmembrane region" description="Helical" evidence="7">
    <location>
        <begin position="20"/>
        <end position="40"/>
    </location>
</feature>
<dbReference type="OrthoDB" id="3934549at2759"/>
<protein>
    <recommendedName>
        <fullName evidence="8">Rhodopsin domain-containing protein</fullName>
    </recommendedName>
</protein>
<evidence type="ECO:0000313" key="9">
    <source>
        <dbReference type="EMBL" id="QRD01153.1"/>
    </source>
</evidence>
<reference evidence="10" key="1">
    <citation type="journal article" date="2021" name="BMC Genomics">
        <title>Chromosome-level genome assembly and manually-curated proteome of model necrotroph Parastagonospora nodorum Sn15 reveals a genome-wide trove of candidate effector homologs, and redundancy of virulence-related functions within an accessory chromosome.</title>
        <authorList>
            <person name="Bertazzoni S."/>
            <person name="Jones D.A.B."/>
            <person name="Phan H.T."/>
            <person name="Tan K.-C."/>
            <person name="Hane J.K."/>
        </authorList>
    </citation>
    <scope>NUCLEOTIDE SEQUENCE [LARGE SCALE GENOMIC DNA]</scope>
    <source>
        <strain evidence="10">SN15 / ATCC MYA-4574 / FGSC 10173)</strain>
    </source>
</reference>
<feature type="compositionally biased region" description="Polar residues" evidence="6">
    <location>
        <begin position="361"/>
        <end position="373"/>
    </location>
</feature>
<gene>
    <name evidence="9" type="ORF">JI435_158010</name>
</gene>
<dbReference type="Proteomes" id="UP000663193">
    <property type="component" value="Chromosome 12"/>
</dbReference>
<comment type="subcellular location">
    <subcellularLocation>
        <location evidence="1">Membrane</location>
        <topology evidence="1">Multi-pass membrane protein</topology>
    </subcellularLocation>
</comment>
<feature type="region of interest" description="Disordered" evidence="6">
    <location>
        <begin position="358"/>
        <end position="384"/>
    </location>
</feature>
<evidence type="ECO:0000256" key="1">
    <source>
        <dbReference type="ARBA" id="ARBA00004141"/>
    </source>
</evidence>
<dbReference type="EMBL" id="CP069034">
    <property type="protein sequence ID" value="QRD01153.1"/>
    <property type="molecule type" value="Genomic_DNA"/>
</dbReference>
<evidence type="ECO:0000259" key="8">
    <source>
        <dbReference type="Pfam" id="PF20684"/>
    </source>
</evidence>
<dbReference type="GO" id="GO:0016020">
    <property type="term" value="C:membrane"/>
    <property type="evidence" value="ECO:0007669"/>
    <property type="project" value="UniProtKB-SubCell"/>
</dbReference>
<proteinExistence type="inferred from homology"/>
<dbReference type="Pfam" id="PF20684">
    <property type="entry name" value="Fung_rhodopsin"/>
    <property type="match status" value="1"/>
</dbReference>
<keyword evidence="2 7" id="KW-0812">Transmembrane</keyword>
<keyword evidence="4 7" id="KW-0472">Membrane</keyword>
<dbReference type="PANTHER" id="PTHR33048:SF42">
    <property type="entry name" value="INTEGRAL MEMBRANE PROTEIN"/>
    <property type="match status" value="1"/>
</dbReference>
<feature type="transmembrane region" description="Helical" evidence="7">
    <location>
        <begin position="91"/>
        <end position="115"/>
    </location>
</feature>
<evidence type="ECO:0000313" key="10">
    <source>
        <dbReference type="Proteomes" id="UP000663193"/>
    </source>
</evidence>
<name>A0A7U2F9Z6_PHANO</name>
<keyword evidence="3 7" id="KW-1133">Transmembrane helix</keyword>
<evidence type="ECO:0000256" key="6">
    <source>
        <dbReference type="SAM" id="MobiDB-lite"/>
    </source>
</evidence>